<accession>A0A3M8D2K0</accession>
<evidence type="ECO:0000313" key="2">
    <source>
        <dbReference type="Proteomes" id="UP000271031"/>
    </source>
</evidence>
<proteinExistence type="predicted"/>
<evidence type="ECO:0000313" key="1">
    <source>
        <dbReference type="EMBL" id="RNB81677.1"/>
    </source>
</evidence>
<name>A0A3M8D2K0_9BACL</name>
<dbReference type="EMBL" id="RHHQ01000022">
    <property type="protein sequence ID" value="RNB81677.1"/>
    <property type="molecule type" value="Genomic_DNA"/>
</dbReference>
<comment type="caution">
    <text evidence="1">The sequence shown here is derived from an EMBL/GenBank/DDBJ whole genome shotgun (WGS) entry which is preliminary data.</text>
</comment>
<dbReference type="Proteomes" id="UP000271031">
    <property type="component" value="Unassembled WGS sequence"/>
</dbReference>
<organism evidence="1 2">
    <name type="scientific">Brevibacillus fluminis</name>
    <dbReference type="NCBI Taxonomy" id="511487"/>
    <lineage>
        <taxon>Bacteria</taxon>
        <taxon>Bacillati</taxon>
        <taxon>Bacillota</taxon>
        <taxon>Bacilli</taxon>
        <taxon>Bacillales</taxon>
        <taxon>Paenibacillaceae</taxon>
        <taxon>Brevibacillus</taxon>
    </lineage>
</organism>
<gene>
    <name evidence="1" type="ORF">EDM56_25520</name>
</gene>
<dbReference type="AlphaFoldDB" id="A0A3M8D2K0"/>
<sequence length="81" mass="9219">MLLSPMSCLEYATIMMKDTAGQTKWKKTLKKTSSVIYIGLDVKKAALTKDGPALKSLEKTNRIFCIKKDGRLAHQFLNRYH</sequence>
<keyword evidence="2" id="KW-1185">Reference proteome</keyword>
<reference evidence="1 2" key="1">
    <citation type="submission" date="2018-10" db="EMBL/GenBank/DDBJ databases">
        <title>Phylogenomics of Brevibacillus.</title>
        <authorList>
            <person name="Dunlap C."/>
        </authorList>
    </citation>
    <scope>NUCLEOTIDE SEQUENCE [LARGE SCALE GENOMIC DNA]</scope>
    <source>
        <strain evidence="1 2">JCM 15716</strain>
    </source>
</reference>
<protein>
    <submittedName>
        <fullName evidence="1">Uncharacterized protein</fullName>
    </submittedName>
</protein>